<proteinExistence type="predicted"/>
<evidence type="ECO:0000313" key="1">
    <source>
        <dbReference type="EMBL" id="JAP06883.1"/>
    </source>
</evidence>
<feature type="non-terminal residue" evidence="1">
    <location>
        <position position="1"/>
    </location>
</feature>
<protein>
    <submittedName>
        <fullName evidence="1">Putative ovule protein</fullName>
    </submittedName>
</protein>
<sequence length="72" mass="8359">SPRYDDTSIWQWGVVGTLYYYYSLTADTCQCVGVWSFPHIRISFLIKATLSTHKFHPIFFAHTEVKQQSKGV</sequence>
<name>A0A0V0GFR9_SOLCH</name>
<dbReference type="AlphaFoldDB" id="A0A0V0GFR9"/>
<dbReference type="EMBL" id="GEDG01040045">
    <property type="protein sequence ID" value="JAP06883.1"/>
    <property type="molecule type" value="Transcribed_RNA"/>
</dbReference>
<organism evidence="1">
    <name type="scientific">Solanum chacoense</name>
    <name type="common">Chaco potato</name>
    <dbReference type="NCBI Taxonomy" id="4108"/>
    <lineage>
        <taxon>Eukaryota</taxon>
        <taxon>Viridiplantae</taxon>
        <taxon>Streptophyta</taxon>
        <taxon>Embryophyta</taxon>
        <taxon>Tracheophyta</taxon>
        <taxon>Spermatophyta</taxon>
        <taxon>Magnoliopsida</taxon>
        <taxon>eudicotyledons</taxon>
        <taxon>Gunneridae</taxon>
        <taxon>Pentapetalae</taxon>
        <taxon>asterids</taxon>
        <taxon>lamiids</taxon>
        <taxon>Solanales</taxon>
        <taxon>Solanaceae</taxon>
        <taxon>Solanoideae</taxon>
        <taxon>Solaneae</taxon>
        <taxon>Solanum</taxon>
    </lineage>
</organism>
<accession>A0A0V0GFR9</accession>
<reference evidence="1" key="1">
    <citation type="submission" date="2015-12" db="EMBL/GenBank/DDBJ databases">
        <title>Gene expression during late stages of embryo sac development: a critical building block for successful pollen-pistil interactions.</title>
        <authorList>
            <person name="Liu Y."/>
            <person name="Joly V."/>
            <person name="Sabar M."/>
            <person name="Matton D.P."/>
        </authorList>
    </citation>
    <scope>NUCLEOTIDE SEQUENCE</scope>
</reference>